<dbReference type="RefSeq" id="WP_369332454.1">
    <property type="nucleotide sequence ID" value="NZ_JAULBC010000012.1"/>
</dbReference>
<dbReference type="InterPro" id="IPR013325">
    <property type="entry name" value="RNA_pol_sigma_r2"/>
</dbReference>
<evidence type="ECO:0000313" key="7">
    <source>
        <dbReference type="EMBL" id="MEX6691038.1"/>
    </source>
</evidence>
<dbReference type="InterPro" id="IPR013249">
    <property type="entry name" value="RNA_pol_sigma70_r4_t2"/>
</dbReference>
<reference evidence="7 8" key="1">
    <citation type="submission" date="2023-07" db="EMBL/GenBank/DDBJ databases">
        <authorList>
            <person name="Lian W.-H."/>
        </authorList>
    </citation>
    <scope>NUCLEOTIDE SEQUENCE [LARGE SCALE GENOMIC DNA]</scope>
    <source>
        <strain evidence="7 8">SYSU DXS3180</strain>
    </source>
</reference>
<evidence type="ECO:0000313" key="8">
    <source>
        <dbReference type="Proteomes" id="UP001560573"/>
    </source>
</evidence>
<dbReference type="InterPro" id="IPR014284">
    <property type="entry name" value="RNA_pol_sigma-70_dom"/>
</dbReference>
<evidence type="ECO:0000259" key="5">
    <source>
        <dbReference type="Pfam" id="PF04542"/>
    </source>
</evidence>
<dbReference type="PANTHER" id="PTHR43133:SF46">
    <property type="entry name" value="RNA POLYMERASE SIGMA-70 FACTOR ECF SUBFAMILY"/>
    <property type="match status" value="1"/>
</dbReference>
<keyword evidence="8" id="KW-1185">Reference proteome</keyword>
<dbReference type="Pfam" id="PF08281">
    <property type="entry name" value="Sigma70_r4_2"/>
    <property type="match status" value="1"/>
</dbReference>
<dbReference type="InterPro" id="IPR014327">
    <property type="entry name" value="RNA_pol_sigma70_bacteroid"/>
</dbReference>
<gene>
    <name evidence="7" type="ORF">QTN47_26250</name>
</gene>
<evidence type="ECO:0000259" key="6">
    <source>
        <dbReference type="Pfam" id="PF08281"/>
    </source>
</evidence>
<keyword evidence="2" id="KW-0805">Transcription regulation</keyword>
<comment type="similarity">
    <text evidence="1">Belongs to the sigma-70 factor family. ECF subfamily.</text>
</comment>
<dbReference type="InterPro" id="IPR036388">
    <property type="entry name" value="WH-like_DNA-bd_sf"/>
</dbReference>
<dbReference type="CDD" id="cd06171">
    <property type="entry name" value="Sigma70_r4"/>
    <property type="match status" value="1"/>
</dbReference>
<name>A0ABV3ZQ48_9BACT</name>
<comment type="caution">
    <text evidence="7">The sequence shown here is derived from an EMBL/GenBank/DDBJ whole genome shotgun (WGS) entry which is preliminary data.</text>
</comment>
<dbReference type="InterPro" id="IPR007627">
    <property type="entry name" value="RNA_pol_sigma70_r2"/>
</dbReference>
<keyword evidence="4" id="KW-0804">Transcription</keyword>
<dbReference type="Pfam" id="PF04542">
    <property type="entry name" value="Sigma70_r2"/>
    <property type="match status" value="1"/>
</dbReference>
<dbReference type="SUPFAM" id="SSF88659">
    <property type="entry name" value="Sigma3 and sigma4 domains of RNA polymerase sigma factors"/>
    <property type="match status" value="1"/>
</dbReference>
<evidence type="ECO:0000256" key="4">
    <source>
        <dbReference type="ARBA" id="ARBA00023163"/>
    </source>
</evidence>
<accession>A0ABV3ZQ48</accession>
<sequence length="188" mass="22167">MLNNDHPYCRLCDKKLFELVQNDDKKAFDQIYCRYFNFLTNSAAKHLQSRQKAEDLVQEIFISFYNRRNSIEFSVSLRAYLCQALKFKIMNEYRSQNIRNTYQKAVHYSSAQGNRTDYYQVYETKELAHNISRSINLLPEKCREAFLLSRAEELSYKDISGHLGISVSTVEKHIIKALKFLKGNLNLQ</sequence>
<evidence type="ECO:0000256" key="3">
    <source>
        <dbReference type="ARBA" id="ARBA00023082"/>
    </source>
</evidence>
<dbReference type="NCBIfam" id="TIGR02937">
    <property type="entry name" value="sigma70-ECF"/>
    <property type="match status" value="1"/>
</dbReference>
<feature type="domain" description="RNA polymerase sigma factor 70 region 4 type 2" evidence="6">
    <location>
        <begin position="130"/>
        <end position="181"/>
    </location>
</feature>
<proteinExistence type="inferred from homology"/>
<dbReference type="Proteomes" id="UP001560573">
    <property type="component" value="Unassembled WGS sequence"/>
</dbReference>
<protein>
    <submittedName>
        <fullName evidence="7">RNA polymerase sigma-70 factor</fullName>
    </submittedName>
</protein>
<evidence type="ECO:0000256" key="2">
    <source>
        <dbReference type="ARBA" id="ARBA00023015"/>
    </source>
</evidence>
<dbReference type="Gene3D" id="1.10.1740.10">
    <property type="match status" value="1"/>
</dbReference>
<feature type="domain" description="RNA polymerase sigma-70 region 2" evidence="5">
    <location>
        <begin position="34"/>
        <end position="97"/>
    </location>
</feature>
<dbReference type="PANTHER" id="PTHR43133">
    <property type="entry name" value="RNA POLYMERASE ECF-TYPE SIGMA FACTO"/>
    <property type="match status" value="1"/>
</dbReference>
<organism evidence="7 8">
    <name type="scientific">Danxiaibacter flavus</name>
    <dbReference type="NCBI Taxonomy" id="3049108"/>
    <lineage>
        <taxon>Bacteria</taxon>
        <taxon>Pseudomonadati</taxon>
        <taxon>Bacteroidota</taxon>
        <taxon>Chitinophagia</taxon>
        <taxon>Chitinophagales</taxon>
        <taxon>Chitinophagaceae</taxon>
        <taxon>Danxiaibacter</taxon>
    </lineage>
</organism>
<dbReference type="NCBIfam" id="TIGR02985">
    <property type="entry name" value="Sig70_bacteroi1"/>
    <property type="match status" value="1"/>
</dbReference>
<dbReference type="EMBL" id="JAULBC010000012">
    <property type="protein sequence ID" value="MEX6691038.1"/>
    <property type="molecule type" value="Genomic_DNA"/>
</dbReference>
<dbReference type="Gene3D" id="1.10.10.10">
    <property type="entry name" value="Winged helix-like DNA-binding domain superfamily/Winged helix DNA-binding domain"/>
    <property type="match status" value="1"/>
</dbReference>
<dbReference type="SUPFAM" id="SSF88946">
    <property type="entry name" value="Sigma2 domain of RNA polymerase sigma factors"/>
    <property type="match status" value="1"/>
</dbReference>
<dbReference type="InterPro" id="IPR039425">
    <property type="entry name" value="RNA_pol_sigma-70-like"/>
</dbReference>
<keyword evidence="3" id="KW-0731">Sigma factor</keyword>
<dbReference type="InterPro" id="IPR013324">
    <property type="entry name" value="RNA_pol_sigma_r3/r4-like"/>
</dbReference>
<evidence type="ECO:0000256" key="1">
    <source>
        <dbReference type="ARBA" id="ARBA00010641"/>
    </source>
</evidence>